<sequence length="80" mass="8918">MPSPTRCYGCTQPATRIVEWRTPDPHSRTGEFYGPYYLATCDDCVGDAHAHANDEGATHIDEYRASNADLSRLTDDRRAA</sequence>
<dbReference type="STRING" id="2074.BG845_05608"/>
<evidence type="ECO:0000313" key="1">
    <source>
        <dbReference type="EMBL" id="OSY36093.1"/>
    </source>
</evidence>
<dbReference type="AlphaFoldDB" id="A0A1Y2MLE1"/>
<protein>
    <submittedName>
        <fullName evidence="1">Uncharacterized protein</fullName>
    </submittedName>
</protein>
<dbReference type="Proteomes" id="UP000194360">
    <property type="component" value="Unassembled WGS sequence"/>
</dbReference>
<accession>A0A1Y2MLE1</accession>
<comment type="caution">
    <text evidence="1">The sequence shown here is derived from an EMBL/GenBank/DDBJ whole genome shotgun (WGS) entry which is preliminary data.</text>
</comment>
<name>A0A1Y2MLE1_PSEAH</name>
<organism evidence="1 2">
    <name type="scientific">Pseudonocardia autotrophica</name>
    <name type="common">Amycolata autotrophica</name>
    <name type="synonym">Nocardia autotrophica</name>
    <dbReference type="NCBI Taxonomy" id="2074"/>
    <lineage>
        <taxon>Bacteria</taxon>
        <taxon>Bacillati</taxon>
        <taxon>Actinomycetota</taxon>
        <taxon>Actinomycetes</taxon>
        <taxon>Pseudonocardiales</taxon>
        <taxon>Pseudonocardiaceae</taxon>
        <taxon>Pseudonocardia</taxon>
    </lineage>
</organism>
<gene>
    <name evidence="1" type="ORF">BG845_05608</name>
</gene>
<keyword evidence="2" id="KW-1185">Reference proteome</keyword>
<reference evidence="1 2" key="1">
    <citation type="submission" date="2016-09" db="EMBL/GenBank/DDBJ databases">
        <title>Pseudonocardia autotrophica DSM535, a candidate organism with high potential of specific P450 cytochromes.</title>
        <authorList>
            <person name="Grumaz C."/>
            <person name="Vainshtein Y."/>
            <person name="Kirstahler P."/>
            <person name="Sohn K."/>
        </authorList>
    </citation>
    <scope>NUCLEOTIDE SEQUENCE [LARGE SCALE GENOMIC DNA]</scope>
    <source>
        <strain evidence="1 2">DSM 535</strain>
    </source>
</reference>
<evidence type="ECO:0000313" key="2">
    <source>
        <dbReference type="Proteomes" id="UP000194360"/>
    </source>
</evidence>
<dbReference type="RefSeq" id="WP_085915723.1">
    <property type="nucleotide sequence ID" value="NZ_AP018920.1"/>
</dbReference>
<dbReference type="EMBL" id="MIGB01000043">
    <property type="protein sequence ID" value="OSY36093.1"/>
    <property type="molecule type" value="Genomic_DNA"/>
</dbReference>
<proteinExistence type="predicted"/>